<dbReference type="Proteomes" id="UP000827889">
    <property type="component" value="Chromosome 8"/>
</dbReference>
<reference evidence="5" key="1">
    <citation type="submission" date="2025-08" db="UniProtKB">
        <authorList>
            <consortium name="RefSeq"/>
        </authorList>
    </citation>
    <scope>IDENTIFICATION</scope>
    <source>
        <tissue evidence="5">Leaf</tissue>
    </source>
</reference>
<dbReference type="SUPFAM" id="SSF53756">
    <property type="entry name" value="UDP-Glycosyltransferase/glycogen phosphorylase"/>
    <property type="match status" value="1"/>
</dbReference>
<evidence type="ECO:0000313" key="4">
    <source>
        <dbReference type="Proteomes" id="UP000827889"/>
    </source>
</evidence>
<dbReference type="FunFam" id="3.40.50.2000:FF:000120">
    <property type="entry name" value="UDP-glycosyltransferase 76C1"/>
    <property type="match status" value="1"/>
</dbReference>
<sequence>MEKMENEGRNLKRLVLVPGPFQGHLTPMLQLATILKSKDFSITIAHTLFNSPDSSAHPDFTFLCIPDGLSEQEVGNPDLVSIMRRVNDNCKFSFKECLIQGTNHTKLGDKICCIIYDAIVYFSEAVARDLKIPSIAFHTSSAATTAVRPILIQLMAQGHIPAPDSMLEVPVPLHQPLRFKDLPIFNVGSLDYFLEGVALTYNLRSSSAIILNTVHCLEESLLAQLRQKYQVPIFPIGPLHKFSPTSAVSLLQEDTGCIPWLDKQTHNSVIYVSLGSVAHMNQDQLSEMAWGLANSKEPFLWVIRPGTIPGSEWTESMDEEFEECVKDRGCIVKWAPQKKVLAHDAVGGFWSHCGWNSTLESICEGVPMICQPCFGDQKVNARYLTHEWMVGLDLEGEIERGAVERAVRTLMKEKEGEEMRQRVLDLKHKVDVSIGDGGSSCHYLSELAELLTSF</sequence>
<dbReference type="PANTHER" id="PTHR11926">
    <property type="entry name" value="GLUCOSYL/GLUCURONOSYL TRANSFERASES"/>
    <property type="match status" value="1"/>
</dbReference>
<comment type="similarity">
    <text evidence="1">Belongs to the UDP-glycosyltransferase family.</text>
</comment>
<gene>
    <name evidence="5" type="primary">LOC115736549</name>
</gene>
<dbReference type="GO" id="GO:0080044">
    <property type="term" value="F:quercetin 7-O-glucosyltransferase activity"/>
    <property type="evidence" value="ECO:0007669"/>
    <property type="project" value="TreeGrafter"/>
</dbReference>
<evidence type="ECO:0000313" key="5">
    <source>
        <dbReference type="RefSeq" id="XP_030524155.1"/>
    </source>
</evidence>
<evidence type="ECO:0000256" key="3">
    <source>
        <dbReference type="ARBA" id="ARBA00022679"/>
    </source>
</evidence>
<dbReference type="Gene3D" id="3.40.50.2000">
    <property type="entry name" value="Glycogen Phosphorylase B"/>
    <property type="match status" value="2"/>
</dbReference>
<dbReference type="OrthoDB" id="5835829at2759"/>
<dbReference type="FunFam" id="3.40.50.2000:FF:000040">
    <property type="entry name" value="UDP-glycosyltransferase 76C1"/>
    <property type="match status" value="1"/>
</dbReference>
<dbReference type="PANTHER" id="PTHR11926:SF1494">
    <property type="entry name" value="FLAVONOL 3-O-GLUCOSYLTRANSFERASE UGT76E12-RELATED"/>
    <property type="match status" value="1"/>
</dbReference>
<accession>A0A8B8NNR7</accession>
<dbReference type="GeneID" id="115736549"/>
<protein>
    <submittedName>
        <fullName evidence="5">UDP-glycosyltransferase 76E2-like isoform X1</fullName>
    </submittedName>
</protein>
<keyword evidence="3" id="KW-0808">Transferase</keyword>
<dbReference type="AlphaFoldDB" id="A0A8B8NNR7"/>
<dbReference type="RefSeq" id="XP_030524155.1">
    <property type="nucleotide sequence ID" value="XM_030668295.2"/>
</dbReference>
<proteinExistence type="inferred from homology"/>
<dbReference type="CDD" id="cd03784">
    <property type="entry name" value="GT1_Gtf-like"/>
    <property type="match status" value="1"/>
</dbReference>
<organism evidence="4 5">
    <name type="scientific">Rhodamnia argentea</name>
    <dbReference type="NCBI Taxonomy" id="178133"/>
    <lineage>
        <taxon>Eukaryota</taxon>
        <taxon>Viridiplantae</taxon>
        <taxon>Streptophyta</taxon>
        <taxon>Embryophyta</taxon>
        <taxon>Tracheophyta</taxon>
        <taxon>Spermatophyta</taxon>
        <taxon>Magnoliopsida</taxon>
        <taxon>eudicotyledons</taxon>
        <taxon>Gunneridae</taxon>
        <taxon>Pentapetalae</taxon>
        <taxon>rosids</taxon>
        <taxon>malvids</taxon>
        <taxon>Myrtales</taxon>
        <taxon>Myrtaceae</taxon>
        <taxon>Myrtoideae</taxon>
        <taxon>Myrteae</taxon>
        <taxon>Australasian group</taxon>
        <taxon>Rhodamnia</taxon>
    </lineage>
</organism>
<dbReference type="InterPro" id="IPR002213">
    <property type="entry name" value="UDP_glucos_trans"/>
</dbReference>
<evidence type="ECO:0000256" key="1">
    <source>
        <dbReference type="ARBA" id="ARBA00009995"/>
    </source>
</evidence>
<evidence type="ECO:0000256" key="2">
    <source>
        <dbReference type="ARBA" id="ARBA00022676"/>
    </source>
</evidence>
<keyword evidence="4" id="KW-1185">Reference proteome</keyword>
<keyword evidence="2" id="KW-0328">Glycosyltransferase</keyword>
<dbReference type="Pfam" id="PF00201">
    <property type="entry name" value="UDPGT"/>
    <property type="match status" value="1"/>
</dbReference>
<name>A0A8B8NNR7_9MYRT</name>
<dbReference type="GO" id="GO:0080043">
    <property type="term" value="F:quercetin 3-O-glucosyltransferase activity"/>
    <property type="evidence" value="ECO:0007669"/>
    <property type="project" value="TreeGrafter"/>
</dbReference>
<dbReference type="KEGG" id="rarg:115736549"/>